<sequence>MQTIVAAIGDAADVEGSALAGAVASAQAETDNNYLGRRQLLAQARELAECKGNVGCQVAVYARYSAISFAQDGAIIAGIPLGAGEQVVADVQGLIELIKNPRAAYDAVKALATDPQVRRQLGAAVLADIDAKLAVFNRATEYGGLENSVAAGQVIGSVAITLAGATTGAYSAAKAATKIATVGAKLTKGSAAAVEAALAARRATAAAEKAAIAARAKAIREGNTLAARADAEAGQAAPISTAKADQSVVPRDLAEYILFKQVESSPELGLDLNLNRDKRFPRSGGWQKMQATTRSKTTNKSVTIHYQYNAARGIVVDIKVVTPQLQK</sequence>
<keyword evidence="2" id="KW-1185">Reference proteome</keyword>
<accession>A0ABR7AI20</accession>
<name>A0ABR7AI20_9SPHN</name>
<dbReference type="EMBL" id="JACONT010000001">
    <property type="protein sequence ID" value="MBC3940099.1"/>
    <property type="molecule type" value="Genomic_DNA"/>
</dbReference>
<comment type="caution">
    <text evidence="1">The sequence shown here is derived from an EMBL/GenBank/DDBJ whole genome shotgun (WGS) entry which is preliminary data.</text>
</comment>
<organism evidence="1 2">
    <name type="scientific">Sphingomonas albertensis</name>
    <dbReference type="NCBI Taxonomy" id="2762591"/>
    <lineage>
        <taxon>Bacteria</taxon>
        <taxon>Pseudomonadati</taxon>
        <taxon>Pseudomonadota</taxon>
        <taxon>Alphaproteobacteria</taxon>
        <taxon>Sphingomonadales</taxon>
        <taxon>Sphingomonadaceae</taxon>
        <taxon>Sphingomonas</taxon>
    </lineage>
</organism>
<protein>
    <recommendedName>
        <fullName evidence="3">Toxin CdiA</fullName>
    </recommendedName>
</protein>
<reference evidence="1 2" key="1">
    <citation type="submission" date="2020-08" db="EMBL/GenBank/DDBJ databases">
        <title>Putative novel bacterial strains isolated from necrotic wheat leaf tissues caused by Xanthomonas translucens.</title>
        <authorList>
            <person name="Tambong J.T."/>
        </authorList>
    </citation>
    <scope>NUCLEOTIDE SEQUENCE [LARGE SCALE GENOMIC DNA]</scope>
    <source>
        <strain evidence="2">DOAB 1063</strain>
    </source>
</reference>
<proteinExistence type="predicted"/>
<dbReference type="Proteomes" id="UP000597613">
    <property type="component" value="Unassembled WGS sequence"/>
</dbReference>
<evidence type="ECO:0000313" key="1">
    <source>
        <dbReference type="EMBL" id="MBC3940099.1"/>
    </source>
</evidence>
<dbReference type="RefSeq" id="WP_187501919.1">
    <property type="nucleotide sequence ID" value="NZ_CP162536.1"/>
</dbReference>
<gene>
    <name evidence="1" type="ORF">H8S47_00195</name>
</gene>
<evidence type="ECO:0000313" key="2">
    <source>
        <dbReference type="Proteomes" id="UP000597613"/>
    </source>
</evidence>
<evidence type="ECO:0008006" key="3">
    <source>
        <dbReference type="Google" id="ProtNLM"/>
    </source>
</evidence>